<reference evidence="2 3" key="1">
    <citation type="submission" date="2021-04" db="EMBL/GenBank/DDBJ databases">
        <title>Ruania sp. nov., isolated from sandy soil of mangrove forest.</title>
        <authorList>
            <person name="Ge X."/>
            <person name="Huang R."/>
            <person name="Liu W."/>
        </authorList>
    </citation>
    <scope>NUCLEOTIDE SEQUENCE [LARGE SCALE GENOMIC DNA]</scope>
    <source>
        <strain evidence="2 3">N2-46</strain>
    </source>
</reference>
<dbReference type="EMBL" id="JAGSHT010000005">
    <property type="protein sequence ID" value="MBZ2195691.1"/>
    <property type="molecule type" value="Genomic_DNA"/>
</dbReference>
<dbReference type="InterPro" id="IPR043132">
    <property type="entry name" value="BCAT-like_C"/>
</dbReference>
<dbReference type="NCBIfam" id="NF005886">
    <property type="entry name" value="PRK07849.1-1"/>
    <property type="match status" value="1"/>
</dbReference>
<gene>
    <name evidence="2" type="ORF">KCQ71_05965</name>
</gene>
<evidence type="ECO:0000256" key="1">
    <source>
        <dbReference type="ARBA" id="ARBA00009320"/>
    </source>
</evidence>
<name>A0ABS7S5S0_9MICO</name>
<dbReference type="Gene3D" id="3.20.10.10">
    <property type="entry name" value="D-amino Acid Aminotransferase, subunit A, domain 2"/>
    <property type="match status" value="1"/>
</dbReference>
<accession>A0ABS7S5S0</accession>
<comment type="similarity">
    <text evidence="1">Belongs to the class-IV pyridoxal-phosphate-dependent aminotransferase family.</text>
</comment>
<dbReference type="GO" id="GO:0008696">
    <property type="term" value="F:4-amino-4-deoxychorismate lyase activity"/>
    <property type="evidence" value="ECO:0007669"/>
    <property type="project" value="UniProtKB-EC"/>
</dbReference>
<sequence length="329" mass="34723">MKLITGECHKRDGRRRPCRSRGRRAYASVVSSEPDPVLVLVSAPTEGESIAGPGFALADPSVPHLDVNDLGAVRGDGVFETIGVIDGHPQALDAHLLRFARSAAQLELPAPRLEVWREAVLAAVDAARSAGTLAVEAGAKTVLTRGVEGTGVATGWVRLSAAPDMSVARRDGVRVITLDRGFPADIAQRAPWLLQGAKTLSYAINMAALRYARSRDADDVIFVSSDGAVLEGPTANVLVRIGDEVITPPTDQAILAGTTQARAFDFFAGRGLRTSERRLGLAELAGADGLWLTSSVRLVVPVTTLDGVACAVDADLTEGLLRHLRTVTD</sequence>
<proteinExistence type="inferred from homology"/>
<dbReference type="InterPro" id="IPR043131">
    <property type="entry name" value="BCAT-like_N"/>
</dbReference>
<evidence type="ECO:0000313" key="2">
    <source>
        <dbReference type="EMBL" id="MBZ2195691.1"/>
    </source>
</evidence>
<keyword evidence="2" id="KW-0456">Lyase</keyword>
<dbReference type="PANTHER" id="PTHR42743">
    <property type="entry name" value="AMINO-ACID AMINOTRANSFERASE"/>
    <property type="match status" value="1"/>
</dbReference>
<dbReference type="SUPFAM" id="SSF56752">
    <property type="entry name" value="D-aminoacid aminotransferase-like PLP-dependent enzymes"/>
    <property type="match status" value="1"/>
</dbReference>
<dbReference type="InterPro" id="IPR001544">
    <property type="entry name" value="Aminotrans_IV"/>
</dbReference>
<dbReference type="InterPro" id="IPR036038">
    <property type="entry name" value="Aminotransferase-like"/>
</dbReference>
<dbReference type="Proteomes" id="UP000826651">
    <property type="component" value="Unassembled WGS sequence"/>
</dbReference>
<dbReference type="InterPro" id="IPR050571">
    <property type="entry name" value="Class-IV_PLP-Dep_Aminotrnsfr"/>
</dbReference>
<dbReference type="PANTHER" id="PTHR42743:SF11">
    <property type="entry name" value="AMINODEOXYCHORISMATE LYASE"/>
    <property type="match status" value="1"/>
</dbReference>
<dbReference type="Gene3D" id="3.30.470.10">
    <property type="match status" value="1"/>
</dbReference>
<dbReference type="EC" id="4.1.3.38" evidence="2"/>
<organism evidence="2 3">
    <name type="scientific">Occultella gossypii</name>
    <dbReference type="NCBI Taxonomy" id="2800820"/>
    <lineage>
        <taxon>Bacteria</taxon>
        <taxon>Bacillati</taxon>
        <taxon>Actinomycetota</taxon>
        <taxon>Actinomycetes</taxon>
        <taxon>Micrococcales</taxon>
        <taxon>Ruaniaceae</taxon>
        <taxon>Occultella</taxon>
    </lineage>
</organism>
<dbReference type="Pfam" id="PF01063">
    <property type="entry name" value="Aminotran_4"/>
    <property type="match status" value="1"/>
</dbReference>
<evidence type="ECO:0000313" key="3">
    <source>
        <dbReference type="Proteomes" id="UP000826651"/>
    </source>
</evidence>
<comment type="caution">
    <text evidence="2">The sequence shown here is derived from an EMBL/GenBank/DDBJ whole genome shotgun (WGS) entry which is preliminary data.</text>
</comment>
<protein>
    <submittedName>
        <fullName evidence="2">Aminodeoxychorismate lyase</fullName>
        <ecNumber evidence="2">4.1.3.38</ecNumber>
    </submittedName>
</protein>
<keyword evidence="3" id="KW-1185">Reference proteome</keyword>